<evidence type="ECO:0000313" key="2">
    <source>
        <dbReference type="EMBL" id="GFR18135.1"/>
    </source>
</evidence>
<evidence type="ECO:0000256" key="1">
    <source>
        <dbReference type="SAM" id="MobiDB-lite"/>
    </source>
</evidence>
<name>A0A8X6J390_TRICU</name>
<feature type="region of interest" description="Disordered" evidence="1">
    <location>
        <begin position="1"/>
        <end position="26"/>
    </location>
</feature>
<dbReference type="AlphaFoldDB" id="A0A8X6J390"/>
<accession>A0A8X6J390</accession>
<evidence type="ECO:0000313" key="3">
    <source>
        <dbReference type="Proteomes" id="UP000887116"/>
    </source>
</evidence>
<protein>
    <submittedName>
        <fullName evidence="2">Uncharacterized protein</fullName>
    </submittedName>
</protein>
<reference evidence="2" key="1">
    <citation type="submission" date="2020-07" db="EMBL/GenBank/DDBJ databases">
        <title>Multicomponent nature underlies the extraordinary mechanical properties of spider dragline silk.</title>
        <authorList>
            <person name="Kono N."/>
            <person name="Nakamura H."/>
            <person name="Mori M."/>
            <person name="Yoshida Y."/>
            <person name="Ohtoshi R."/>
            <person name="Malay A.D."/>
            <person name="Moran D.A.P."/>
            <person name="Tomita M."/>
            <person name="Numata K."/>
            <person name="Arakawa K."/>
        </authorList>
    </citation>
    <scope>NUCLEOTIDE SEQUENCE</scope>
</reference>
<feature type="compositionally biased region" description="Polar residues" evidence="1">
    <location>
        <begin position="1"/>
        <end position="13"/>
    </location>
</feature>
<keyword evidence="3" id="KW-1185">Reference proteome</keyword>
<proteinExistence type="predicted"/>
<organism evidence="2 3">
    <name type="scientific">Trichonephila clavata</name>
    <name type="common">Joro spider</name>
    <name type="synonym">Nephila clavata</name>
    <dbReference type="NCBI Taxonomy" id="2740835"/>
    <lineage>
        <taxon>Eukaryota</taxon>
        <taxon>Metazoa</taxon>
        <taxon>Ecdysozoa</taxon>
        <taxon>Arthropoda</taxon>
        <taxon>Chelicerata</taxon>
        <taxon>Arachnida</taxon>
        <taxon>Araneae</taxon>
        <taxon>Araneomorphae</taxon>
        <taxon>Entelegynae</taxon>
        <taxon>Araneoidea</taxon>
        <taxon>Nephilidae</taxon>
        <taxon>Trichonephila</taxon>
    </lineage>
</organism>
<dbReference type="EMBL" id="BMAO01037501">
    <property type="protein sequence ID" value="GFR18135.1"/>
    <property type="molecule type" value="Genomic_DNA"/>
</dbReference>
<gene>
    <name evidence="2" type="ORF">TNCT_211211</name>
</gene>
<comment type="caution">
    <text evidence="2">The sequence shown here is derived from an EMBL/GenBank/DDBJ whole genome shotgun (WGS) entry which is preliminary data.</text>
</comment>
<sequence length="74" mass="8196">MSEAMSVQINTEASPLPPPRERVTKEATDSELVVKRVNDTRWCVRADATMALSKDYSSFQKVLQVIAGDGTQKL</sequence>
<dbReference type="Proteomes" id="UP000887116">
    <property type="component" value="Unassembled WGS sequence"/>
</dbReference>